<evidence type="ECO:0000256" key="5">
    <source>
        <dbReference type="ARBA" id="ARBA00023125"/>
    </source>
</evidence>
<keyword evidence="4" id="KW-0862">Zinc</keyword>
<dbReference type="PROSITE" id="PS50950">
    <property type="entry name" value="ZF_THAP"/>
    <property type="match status" value="1"/>
</dbReference>
<protein>
    <recommendedName>
        <fullName evidence="6">Gypsy retrotransposon integrase-like protein 1</fullName>
        <ecNumber evidence="1">3.1.1.96</ecNumber>
    </recommendedName>
</protein>
<dbReference type="Gene3D" id="3.50.80.10">
    <property type="entry name" value="D-tyrosyl-tRNA(Tyr) deacylase"/>
    <property type="match status" value="1"/>
</dbReference>
<reference evidence="12" key="3">
    <citation type="submission" date="2025-09" db="UniProtKB">
        <authorList>
            <consortium name="Ensembl"/>
        </authorList>
    </citation>
    <scope>IDENTIFICATION</scope>
</reference>
<evidence type="ECO:0000256" key="8">
    <source>
        <dbReference type="ARBA" id="ARBA00048018"/>
    </source>
</evidence>
<keyword evidence="13" id="KW-1185">Reference proteome</keyword>
<dbReference type="Ensembl" id="ENSSAUT00010033350.1">
    <property type="protein sequence ID" value="ENSSAUP00010031645.1"/>
    <property type="gene ID" value="ENSSAUG00010013506.1"/>
</dbReference>
<dbReference type="SUPFAM" id="SSF69500">
    <property type="entry name" value="DTD-like"/>
    <property type="match status" value="1"/>
</dbReference>
<evidence type="ECO:0000259" key="11">
    <source>
        <dbReference type="PROSITE" id="PS50950"/>
    </source>
</evidence>
<dbReference type="GO" id="GO:0051499">
    <property type="term" value="F:D-aminoacyl-tRNA deacylase activity"/>
    <property type="evidence" value="ECO:0007669"/>
    <property type="project" value="UniProtKB-EC"/>
</dbReference>
<feature type="region of interest" description="Disordered" evidence="10">
    <location>
        <begin position="366"/>
        <end position="416"/>
    </location>
</feature>
<comment type="catalytic activity">
    <reaction evidence="7">
        <text>glycyl-tRNA(Ala) + H2O = tRNA(Ala) + glycine + H(+)</text>
        <dbReference type="Rhea" id="RHEA:53744"/>
        <dbReference type="Rhea" id="RHEA-COMP:9657"/>
        <dbReference type="Rhea" id="RHEA-COMP:13640"/>
        <dbReference type="ChEBI" id="CHEBI:15377"/>
        <dbReference type="ChEBI" id="CHEBI:15378"/>
        <dbReference type="ChEBI" id="CHEBI:57305"/>
        <dbReference type="ChEBI" id="CHEBI:78442"/>
        <dbReference type="ChEBI" id="CHEBI:78522"/>
        <dbReference type="EC" id="3.1.1.96"/>
    </reaction>
</comment>
<dbReference type="InterPro" id="IPR041588">
    <property type="entry name" value="Integrase_H2C2"/>
</dbReference>
<evidence type="ECO:0000256" key="7">
    <source>
        <dbReference type="ARBA" id="ARBA00047676"/>
    </source>
</evidence>
<evidence type="ECO:0000256" key="2">
    <source>
        <dbReference type="ARBA" id="ARBA00022723"/>
    </source>
</evidence>
<keyword evidence="5 9" id="KW-0238">DNA-binding</keyword>
<proteinExistence type="predicted"/>
<gene>
    <name evidence="12" type="primary">LOC115566180</name>
</gene>
<feature type="compositionally biased region" description="Acidic residues" evidence="10">
    <location>
        <begin position="366"/>
        <end position="378"/>
    </location>
</feature>
<dbReference type="Gene3D" id="1.10.340.70">
    <property type="match status" value="2"/>
</dbReference>
<evidence type="ECO:0000256" key="1">
    <source>
        <dbReference type="ARBA" id="ARBA00013056"/>
    </source>
</evidence>
<organism evidence="12 13">
    <name type="scientific">Sparus aurata</name>
    <name type="common">Gilthead sea bream</name>
    <dbReference type="NCBI Taxonomy" id="8175"/>
    <lineage>
        <taxon>Eukaryota</taxon>
        <taxon>Metazoa</taxon>
        <taxon>Chordata</taxon>
        <taxon>Craniata</taxon>
        <taxon>Vertebrata</taxon>
        <taxon>Euteleostomi</taxon>
        <taxon>Actinopterygii</taxon>
        <taxon>Neopterygii</taxon>
        <taxon>Teleostei</taxon>
        <taxon>Neoteleostei</taxon>
        <taxon>Acanthomorphata</taxon>
        <taxon>Eupercaria</taxon>
        <taxon>Spariformes</taxon>
        <taxon>Sparidae</taxon>
        <taxon>Sparus</taxon>
    </lineage>
</organism>
<evidence type="ECO:0000256" key="3">
    <source>
        <dbReference type="ARBA" id="ARBA00022771"/>
    </source>
</evidence>
<keyword evidence="3 9" id="KW-0863">Zinc-finger</keyword>
<dbReference type="GO" id="GO:0005737">
    <property type="term" value="C:cytoplasm"/>
    <property type="evidence" value="ECO:0007669"/>
    <property type="project" value="InterPro"/>
</dbReference>
<dbReference type="GeneTree" id="ENSGT00940000153431"/>
<dbReference type="InterPro" id="IPR052224">
    <property type="entry name" value="THAP_domain_protein"/>
</dbReference>
<evidence type="ECO:0000256" key="9">
    <source>
        <dbReference type="PROSITE-ProRule" id="PRU00309"/>
    </source>
</evidence>
<evidence type="ECO:0000313" key="12">
    <source>
        <dbReference type="Ensembl" id="ENSSAUP00010031645.1"/>
    </source>
</evidence>
<dbReference type="FunFam" id="1.10.340.70:FF:000001">
    <property type="entry name" value="Retrovirus-related Pol polyprotein from transposon gypsy-like Protein"/>
    <property type="match status" value="1"/>
</dbReference>
<reference evidence="12" key="2">
    <citation type="submission" date="2025-08" db="UniProtKB">
        <authorList>
            <consortium name="Ensembl"/>
        </authorList>
    </citation>
    <scope>IDENTIFICATION</scope>
</reference>
<evidence type="ECO:0000256" key="10">
    <source>
        <dbReference type="SAM" id="MobiDB-lite"/>
    </source>
</evidence>
<dbReference type="SMART" id="SM00980">
    <property type="entry name" value="THAP"/>
    <property type="match status" value="1"/>
</dbReference>
<comment type="catalytic activity">
    <reaction evidence="8">
        <text>a D-aminoacyl-tRNA + H2O = a tRNA + a D-alpha-amino acid + H(+)</text>
        <dbReference type="Rhea" id="RHEA:13953"/>
        <dbReference type="Rhea" id="RHEA-COMP:10123"/>
        <dbReference type="Rhea" id="RHEA-COMP:10124"/>
        <dbReference type="ChEBI" id="CHEBI:15377"/>
        <dbReference type="ChEBI" id="CHEBI:15378"/>
        <dbReference type="ChEBI" id="CHEBI:59871"/>
        <dbReference type="ChEBI" id="CHEBI:78442"/>
        <dbReference type="ChEBI" id="CHEBI:79333"/>
        <dbReference type="EC" id="3.1.1.96"/>
    </reaction>
</comment>
<keyword evidence="2" id="KW-0479">Metal-binding</keyword>
<sequence length="782" mass="87196">MQSKQSRFALKRMSKRFGLIDGVLMYTRVSPPLRVPRSREEVNSILKQFHDNQGHYGQGICQRQITKHFYWASMTRDLARWINNCNTCLNRTKRKWLRCSVNNCTNCCGPVERGLGLTFHRFPLHNTVLLTQWLRAVGRPNWHPRLRSSICSTHFTEDCFDRSGDKVALTADAVPTLLVHGDSATPSRGPAQPAVGEEAYFAKYDAVELYLSRRVYPPGLSYVEKNTFRRFCKKFAIKDGELHMVSEDRLRLVLRTRQQVEAALVEYHNELNHLGVNKSLRLLNERYFWKTMKTDVMQWVNSCSQCSRKKRRKPETEAGRSESLTSPQIHEDVDRCVTVCMDTSGRLELCFILNFSVCLHVGSGRDDDDCSDEDEDGGGDVGEGAVSVADEERQPESPAVVVENPSSSQPVTPISPQPRIPILLHLRAPIHFQPKTPIILQPRTPNTPFVARLWSVNRASPNLQKKTNSSDVQPENQNQSGVQVQEHQTETGSSEGSARTHHCVKVPETTKLLTESHPPPEPIAKHPQPANKQIHLHSRGTKTQTSAQNQSPGVQRPERRNIELAAGSSAKRSSSGGLEPVAASSTKPWPVFTITGSAPTKTAGPPAEVDSPALFRRPGSLQARTVIQQCSTAKVKTKPAVDGADTEWAEIQEGIVVYVCFFHGATEDATYEMANSLMTTRFFRKDTGHCVSVLDLPGSVLLIPQDSLIGEPVPKRKIQYKGGCELWWGAQLFSNLVTACRELMADSAKCTKAGVKVEHGVYGQKQEVALSSVEPLTLLLEF</sequence>
<dbReference type="Pfam" id="PF05485">
    <property type="entry name" value="THAP"/>
    <property type="match status" value="1"/>
</dbReference>
<evidence type="ECO:0000256" key="6">
    <source>
        <dbReference type="ARBA" id="ARBA00039658"/>
    </source>
</evidence>
<dbReference type="SMART" id="SM00692">
    <property type="entry name" value="DM3"/>
    <property type="match status" value="1"/>
</dbReference>
<evidence type="ECO:0000313" key="13">
    <source>
        <dbReference type="Proteomes" id="UP000472265"/>
    </source>
</evidence>
<dbReference type="InterPro" id="IPR023509">
    <property type="entry name" value="DTD-like_sf"/>
</dbReference>
<accession>A0A671VYL9</accession>
<dbReference type="PANTHER" id="PTHR46927:SF3">
    <property type="entry name" value="THAP-TYPE DOMAIN-CONTAINING PROTEIN"/>
    <property type="match status" value="1"/>
</dbReference>
<feature type="domain" description="THAP-type" evidence="11">
    <location>
        <begin position="92"/>
        <end position="178"/>
    </location>
</feature>
<dbReference type="GO" id="GO:0003677">
    <property type="term" value="F:DNA binding"/>
    <property type="evidence" value="ECO:0007669"/>
    <property type="project" value="UniProtKB-UniRule"/>
</dbReference>
<dbReference type="EC" id="3.1.1.96" evidence="1"/>
<dbReference type="Pfam" id="PF02580">
    <property type="entry name" value="Tyr_Deacylase"/>
    <property type="match status" value="1"/>
</dbReference>
<reference evidence="12" key="1">
    <citation type="submission" date="2021-04" db="EMBL/GenBank/DDBJ databases">
        <authorList>
            <consortium name="Wellcome Sanger Institute Data Sharing"/>
        </authorList>
    </citation>
    <scope>NUCLEOTIDE SEQUENCE [LARGE SCALE GENOMIC DNA]</scope>
</reference>
<dbReference type="GO" id="GO:0008270">
    <property type="term" value="F:zinc ion binding"/>
    <property type="evidence" value="ECO:0007669"/>
    <property type="project" value="UniProtKB-KW"/>
</dbReference>
<dbReference type="SUPFAM" id="SSF57716">
    <property type="entry name" value="Glucocorticoid receptor-like (DNA-binding domain)"/>
    <property type="match status" value="1"/>
</dbReference>
<evidence type="ECO:0000256" key="4">
    <source>
        <dbReference type="ARBA" id="ARBA00022833"/>
    </source>
</evidence>
<feature type="region of interest" description="Disordered" evidence="10">
    <location>
        <begin position="461"/>
        <end position="559"/>
    </location>
</feature>
<dbReference type="Pfam" id="PF17921">
    <property type="entry name" value="Integrase_H2C2"/>
    <property type="match status" value="2"/>
</dbReference>
<dbReference type="PANTHER" id="PTHR46927">
    <property type="entry name" value="AGAP005574-PA"/>
    <property type="match status" value="1"/>
</dbReference>
<dbReference type="InterPro" id="IPR003732">
    <property type="entry name" value="Daa-tRNA_deacyls_DTD"/>
</dbReference>
<dbReference type="AlphaFoldDB" id="A0A671VYL9"/>
<feature type="compositionally biased region" description="Polar residues" evidence="10">
    <location>
        <begin position="541"/>
        <end position="553"/>
    </location>
</feature>
<dbReference type="Proteomes" id="UP000472265">
    <property type="component" value="Chromosome 16"/>
</dbReference>
<feature type="compositionally biased region" description="Polar residues" evidence="10">
    <location>
        <begin position="461"/>
        <end position="497"/>
    </location>
</feature>
<name>A0A671VYL9_SPAAU</name>
<dbReference type="InterPro" id="IPR006612">
    <property type="entry name" value="THAP_Znf"/>
</dbReference>